<protein>
    <submittedName>
        <fullName evidence="3">GPI-anchored protein pfl2</fullName>
    </submittedName>
</protein>
<dbReference type="InParanoid" id="A0A6P8HEL3"/>
<feature type="chain" id="PRO_5028221993" evidence="1">
    <location>
        <begin position="18"/>
        <end position="217"/>
    </location>
</feature>
<dbReference type="Proteomes" id="UP000515163">
    <property type="component" value="Unplaced"/>
</dbReference>
<evidence type="ECO:0000313" key="3">
    <source>
        <dbReference type="RefSeq" id="XP_031554864.1"/>
    </source>
</evidence>
<evidence type="ECO:0000313" key="2">
    <source>
        <dbReference type="Proteomes" id="UP000515163"/>
    </source>
</evidence>
<dbReference type="RefSeq" id="XP_031554864.1">
    <property type="nucleotide sequence ID" value="XM_031699004.1"/>
</dbReference>
<name>A0A6P8HEL3_ACTTE</name>
<keyword evidence="2" id="KW-1185">Reference proteome</keyword>
<gene>
    <name evidence="3" type="primary">LOC116291790</name>
</gene>
<proteinExistence type="predicted"/>
<accession>A0A6P8HEL3</accession>
<feature type="signal peptide" evidence="1">
    <location>
        <begin position="1"/>
        <end position="17"/>
    </location>
</feature>
<reference evidence="3" key="1">
    <citation type="submission" date="2025-08" db="UniProtKB">
        <authorList>
            <consortium name="RefSeq"/>
        </authorList>
    </citation>
    <scope>IDENTIFICATION</scope>
    <source>
        <tissue evidence="3">Tentacle</tissue>
    </source>
</reference>
<organism evidence="2 3">
    <name type="scientific">Actinia tenebrosa</name>
    <name type="common">Australian red waratah sea anemone</name>
    <dbReference type="NCBI Taxonomy" id="6105"/>
    <lineage>
        <taxon>Eukaryota</taxon>
        <taxon>Metazoa</taxon>
        <taxon>Cnidaria</taxon>
        <taxon>Anthozoa</taxon>
        <taxon>Hexacorallia</taxon>
        <taxon>Actiniaria</taxon>
        <taxon>Actiniidae</taxon>
        <taxon>Actinia</taxon>
    </lineage>
</organism>
<keyword evidence="1" id="KW-0732">Signal</keyword>
<evidence type="ECO:0000256" key="1">
    <source>
        <dbReference type="SAM" id="SignalP"/>
    </source>
</evidence>
<dbReference type="AlphaFoldDB" id="A0A6P8HEL3"/>
<dbReference type="OrthoDB" id="10614675at2759"/>
<dbReference type="GeneID" id="116291790"/>
<dbReference type="KEGG" id="aten:116291790"/>
<sequence>MMLALYAIVLLLQCSVAQTTGSEKNLEANANDNKVLTPNNSTTITSSVIEDSNVNRITANERRNITTQTVTPGTLLIISTPTKILQSLTLQHKGLTSATKNSTNVPIHPFSTNTTTMSTSTYNKTFISTSTLLNGTITPTPLFSSINAIMTTIMSSSTNTTLVPSSAYNKTFSTTARILNGTITSTPLFSSLNATMTTIMSSSTNTTTMPTSTYDKT</sequence>
<feature type="non-terminal residue" evidence="3">
    <location>
        <position position="217"/>
    </location>
</feature>